<proteinExistence type="predicted"/>
<dbReference type="AlphaFoldDB" id="W4L7G7"/>
<evidence type="ECO:0000313" key="2">
    <source>
        <dbReference type="EMBL" id="ETW93839.1"/>
    </source>
</evidence>
<protein>
    <recommendedName>
        <fullName evidence="4">Helix-turn-helix domain-containing protein</fullName>
    </recommendedName>
</protein>
<dbReference type="Proteomes" id="UP000019141">
    <property type="component" value="Unassembled WGS sequence"/>
</dbReference>
<gene>
    <name evidence="2" type="ORF">ETSY1_37460</name>
</gene>
<dbReference type="EMBL" id="AZHW01001166">
    <property type="protein sequence ID" value="ETW93839.1"/>
    <property type="molecule type" value="Genomic_DNA"/>
</dbReference>
<evidence type="ECO:0008006" key="4">
    <source>
        <dbReference type="Google" id="ProtNLM"/>
    </source>
</evidence>
<sequence length="241" mass="26204">MSGWQNRQAVYALDLSGTQQLVLLGLVEHADDEGKGAFPSIERLAWLARCSVRTVQRILNELIDWGTVRPRTARIGGRGRRTVYDLDLTQGPKRPGFQRAKGRQGDGVWSAETPSLATAKGDSGGENPVTGDAPLKDLPKELKEELPNRACEGEPEGGTRQPALEAAEAVVPACHHGEQAINELDAAYEAIPEAERETWLERAEQALADLGMPEWMRIVPTVKEMALTLWVGQTIPGLAPG</sequence>
<reference evidence="2 3" key="1">
    <citation type="journal article" date="2014" name="Nature">
        <title>An environmental bacterial taxon with a large and distinct metabolic repertoire.</title>
        <authorList>
            <person name="Wilson M.C."/>
            <person name="Mori T."/>
            <person name="Ruckert C."/>
            <person name="Uria A.R."/>
            <person name="Helf M.J."/>
            <person name="Takada K."/>
            <person name="Gernert C."/>
            <person name="Steffens U.A."/>
            <person name="Heycke N."/>
            <person name="Schmitt S."/>
            <person name="Rinke C."/>
            <person name="Helfrich E.J."/>
            <person name="Brachmann A.O."/>
            <person name="Gurgui C."/>
            <person name="Wakimoto T."/>
            <person name="Kracht M."/>
            <person name="Crusemann M."/>
            <person name="Hentschel U."/>
            <person name="Abe I."/>
            <person name="Matsunaga S."/>
            <person name="Kalinowski J."/>
            <person name="Takeyama H."/>
            <person name="Piel J."/>
        </authorList>
    </citation>
    <scope>NUCLEOTIDE SEQUENCE [LARGE SCALE GENOMIC DNA]</scope>
    <source>
        <strain evidence="3">TSY1</strain>
    </source>
</reference>
<feature type="region of interest" description="Disordered" evidence="1">
    <location>
        <begin position="87"/>
        <end position="136"/>
    </location>
</feature>
<dbReference type="HOGENOM" id="CLU_1150216_0_0_7"/>
<name>W4L7G7_ENTF1</name>
<dbReference type="Pfam" id="PF13730">
    <property type="entry name" value="HTH_36"/>
    <property type="match status" value="1"/>
</dbReference>
<comment type="caution">
    <text evidence="2">The sequence shown here is derived from an EMBL/GenBank/DDBJ whole genome shotgun (WGS) entry which is preliminary data.</text>
</comment>
<keyword evidence="3" id="KW-1185">Reference proteome</keyword>
<evidence type="ECO:0000313" key="3">
    <source>
        <dbReference type="Proteomes" id="UP000019141"/>
    </source>
</evidence>
<evidence type="ECO:0000256" key="1">
    <source>
        <dbReference type="SAM" id="MobiDB-lite"/>
    </source>
</evidence>
<organism evidence="2 3">
    <name type="scientific">Entotheonella factor</name>
    <dbReference type="NCBI Taxonomy" id="1429438"/>
    <lineage>
        <taxon>Bacteria</taxon>
        <taxon>Pseudomonadati</taxon>
        <taxon>Nitrospinota/Tectimicrobiota group</taxon>
        <taxon>Candidatus Tectimicrobiota</taxon>
        <taxon>Candidatus Entotheonellia</taxon>
        <taxon>Candidatus Entotheonellales</taxon>
        <taxon>Candidatus Entotheonellaceae</taxon>
        <taxon>Candidatus Entotheonella</taxon>
    </lineage>
</organism>
<dbReference type="InterPro" id="IPR036388">
    <property type="entry name" value="WH-like_DNA-bd_sf"/>
</dbReference>
<accession>W4L7G7</accession>
<dbReference type="Gene3D" id="1.10.10.10">
    <property type="entry name" value="Winged helix-like DNA-binding domain superfamily/Winged helix DNA-binding domain"/>
    <property type="match status" value="1"/>
</dbReference>